<feature type="transmembrane region" description="Helical" evidence="6">
    <location>
        <begin position="101"/>
        <end position="124"/>
    </location>
</feature>
<feature type="transmembrane region" description="Helical" evidence="6">
    <location>
        <begin position="250"/>
        <end position="271"/>
    </location>
</feature>
<dbReference type="STRING" id="1114924.SAMN05216258_112127"/>
<dbReference type="RefSeq" id="WP_092864679.1">
    <property type="nucleotide sequence ID" value="NZ_FOQH01000012.1"/>
</dbReference>
<dbReference type="GO" id="GO:0016020">
    <property type="term" value="C:membrane"/>
    <property type="evidence" value="ECO:0007669"/>
    <property type="project" value="UniProtKB-SubCell"/>
</dbReference>
<evidence type="ECO:0000259" key="7">
    <source>
        <dbReference type="Pfam" id="PF00892"/>
    </source>
</evidence>
<evidence type="ECO:0000256" key="5">
    <source>
        <dbReference type="ARBA" id="ARBA00023136"/>
    </source>
</evidence>
<feature type="transmembrane region" description="Helical" evidence="6">
    <location>
        <begin position="190"/>
        <end position="208"/>
    </location>
</feature>
<dbReference type="PANTHER" id="PTHR32322:SF2">
    <property type="entry name" value="EAMA DOMAIN-CONTAINING PROTEIN"/>
    <property type="match status" value="1"/>
</dbReference>
<protein>
    <submittedName>
        <fullName evidence="8">EamA-like transporter family protein</fullName>
    </submittedName>
</protein>
<feature type="domain" description="EamA" evidence="7">
    <location>
        <begin position="19"/>
        <end position="148"/>
    </location>
</feature>
<feature type="transmembrane region" description="Helical" evidence="6">
    <location>
        <begin position="277"/>
        <end position="294"/>
    </location>
</feature>
<name>A0A1I3N5B9_9RHOB</name>
<dbReference type="AlphaFoldDB" id="A0A1I3N5B9"/>
<dbReference type="InterPro" id="IPR050638">
    <property type="entry name" value="AA-Vitamin_Transporters"/>
</dbReference>
<dbReference type="InterPro" id="IPR000620">
    <property type="entry name" value="EamA_dom"/>
</dbReference>
<keyword evidence="4 6" id="KW-1133">Transmembrane helix</keyword>
<keyword evidence="9" id="KW-1185">Reference proteome</keyword>
<keyword evidence="3 6" id="KW-0812">Transmembrane</keyword>
<evidence type="ECO:0000256" key="3">
    <source>
        <dbReference type="ARBA" id="ARBA00022692"/>
    </source>
</evidence>
<dbReference type="SUPFAM" id="SSF103481">
    <property type="entry name" value="Multidrug resistance efflux transporter EmrE"/>
    <property type="match status" value="2"/>
</dbReference>
<evidence type="ECO:0000313" key="8">
    <source>
        <dbReference type="EMBL" id="SFJ04190.1"/>
    </source>
</evidence>
<evidence type="ECO:0000256" key="6">
    <source>
        <dbReference type="SAM" id="Phobius"/>
    </source>
</evidence>
<organism evidence="8 9">
    <name type="scientific">Albimonas pacifica</name>
    <dbReference type="NCBI Taxonomy" id="1114924"/>
    <lineage>
        <taxon>Bacteria</taxon>
        <taxon>Pseudomonadati</taxon>
        <taxon>Pseudomonadota</taxon>
        <taxon>Alphaproteobacteria</taxon>
        <taxon>Rhodobacterales</taxon>
        <taxon>Paracoccaceae</taxon>
        <taxon>Albimonas</taxon>
    </lineage>
</organism>
<dbReference type="OrthoDB" id="9810556at2"/>
<gene>
    <name evidence="8" type="ORF">SAMN05216258_112127</name>
</gene>
<dbReference type="EMBL" id="FOQH01000012">
    <property type="protein sequence ID" value="SFJ04190.1"/>
    <property type="molecule type" value="Genomic_DNA"/>
</dbReference>
<accession>A0A1I3N5B9</accession>
<sequence>MSAPAAAPAGLARRLRLLSLGAAAAIGFGVSFPLNHVAVEAASPVAVAMLRAWAAAPALALGFWAMGVPFPRGRRAWGASLLLGAFSTAVPFFLLAAGQALIGGGLGGVVFATIPLIVVLAAPLLPPFPRLEARRLPGCAVGLAGVTLATGGGGEGAALGVAMTFAAAACLAVGSILLQRFPDLDPRSLTLGQVLCGAAMLTPAALLWPGASLAPAFAPLPLAAIAANGILSTAAAMCAMYMLIRAAGPASAATINFFTPLIAIVVSALALGEALSPLLLAAFALVALGAWMVARRR</sequence>
<feature type="transmembrane region" description="Helical" evidence="6">
    <location>
        <begin position="17"/>
        <end position="35"/>
    </location>
</feature>
<comment type="similarity">
    <text evidence="2">Belongs to the EamA transporter family.</text>
</comment>
<proteinExistence type="inferred from homology"/>
<keyword evidence="5 6" id="KW-0472">Membrane</keyword>
<dbReference type="Pfam" id="PF00892">
    <property type="entry name" value="EamA"/>
    <property type="match status" value="2"/>
</dbReference>
<feature type="transmembrane region" description="Helical" evidence="6">
    <location>
        <begin position="41"/>
        <end position="64"/>
    </location>
</feature>
<dbReference type="Proteomes" id="UP000199377">
    <property type="component" value="Unassembled WGS sequence"/>
</dbReference>
<evidence type="ECO:0000256" key="2">
    <source>
        <dbReference type="ARBA" id="ARBA00007362"/>
    </source>
</evidence>
<feature type="transmembrane region" description="Helical" evidence="6">
    <location>
        <begin position="76"/>
        <end position="95"/>
    </location>
</feature>
<dbReference type="PANTHER" id="PTHR32322">
    <property type="entry name" value="INNER MEMBRANE TRANSPORTER"/>
    <property type="match status" value="1"/>
</dbReference>
<reference evidence="8 9" key="1">
    <citation type="submission" date="2016-10" db="EMBL/GenBank/DDBJ databases">
        <authorList>
            <person name="de Groot N.N."/>
        </authorList>
    </citation>
    <scope>NUCLEOTIDE SEQUENCE [LARGE SCALE GENOMIC DNA]</scope>
    <source>
        <strain evidence="8 9">CGMCC 1.11030</strain>
    </source>
</reference>
<comment type="subcellular location">
    <subcellularLocation>
        <location evidence="1">Membrane</location>
        <topology evidence="1">Multi-pass membrane protein</topology>
    </subcellularLocation>
</comment>
<feature type="transmembrane region" description="Helical" evidence="6">
    <location>
        <begin position="220"/>
        <end position="243"/>
    </location>
</feature>
<dbReference type="InterPro" id="IPR037185">
    <property type="entry name" value="EmrE-like"/>
</dbReference>
<feature type="transmembrane region" description="Helical" evidence="6">
    <location>
        <begin position="159"/>
        <end position="178"/>
    </location>
</feature>
<evidence type="ECO:0000256" key="1">
    <source>
        <dbReference type="ARBA" id="ARBA00004141"/>
    </source>
</evidence>
<feature type="domain" description="EamA" evidence="7">
    <location>
        <begin position="159"/>
        <end position="294"/>
    </location>
</feature>
<evidence type="ECO:0000313" key="9">
    <source>
        <dbReference type="Proteomes" id="UP000199377"/>
    </source>
</evidence>
<evidence type="ECO:0000256" key="4">
    <source>
        <dbReference type="ARBA" id="ARBA00022989"/>
    </source>
</evidence>